<gene>
    <name evidence="2" type="ORF">LCGC14_1271200</name>
</gene>
<comment type="caution">
    <text evidence="2">The sequence shown here is derived from an EMBL/GenBank/DDBJ whole genome shotgun (WGS) entry which is preliminary data.</text>
</comment>
<dbReference type="AlphaFoldDB" id="A0A0F9P121"/>
<reference evidence="2" key="1">
    <citation type="journal article" date="2015" name="Nature">
        <title>Complex archaea that bridge the gap between prokaryotes and eukaryotes.</title>
        <authorList>
            <person name="Spang A."/>
            <person name="Saw J.H."/>
            <person name="Jorgensen S.L."/>
            <person name="Zaremba-Niedzwiedzka K."/>
            <person name="Martijn J."/>
            <person name="Lind A.E."/>
            <person name="van Eijk R."/>
            <person name="Schleper C."/>
            <person name="Guy L."/>
            <person name="Ettema T.J."/>
        </authorList>
    </citation>
    <scope>NUCLEOTIDE SEQUENCE</scope>
</reference>
<feature type="region of interest" description="Disordered" evidence="1">
    <location>
        <begin position="1"/>
        <end position="23"/>
    </location>
</feature>
<dbReference type="EMBL" id="LAZR01007135">
    <property type="protein sequence ID" value="KKM87212.1"/>
    <property type="molecule type" value="Genomic_DNA"/>
</dbReference>
<sequence length="206" mass="20916">MGFDDDFGSAPPGGLPPPAPHTHVEADITDLAHVVGAVLEADYTAKGDVLVASGASTPAALAIGANGSVLTADSAETTGAKWANPIGYPLNFGGIALIGDLGKFWEYEGESNAATDGTLDQRTEATIPKTSTLVALAWNSASGDSTTVVKGYRNGIVVVTVAWTAAFGVVAGLSVPYVQGTEKIAWEFDAGTAPGESTLTPYFEAA</sequence>
<evidence type="ECO:0000313" key="2">
    <source>
        <dbReference type="EMBL" id="KKM87212.1"/>
    </source>
</evidence>
<evidence type="ECO:0000256" key="1">
    <source>
        <dbReference type="SAM" id="MobiDB-lite"/>
    </source>
</evidence>
<accession>A0A0F9P121</accession>
<name>A0A0F9P121_9ZZZZ</name>
<proteinExistence type="predicted"/>
<protein>
    <submittedName>
        <fullName evidence="2">Uncharacterized protein</fullName>
    </submittedName>
</protein>
<organism evidence="2">
    <name type="scientific">marine sediment metagenome</name>
    <dbReference type="NCBI Taxonomy" id="412755"/>
    <lineage>
        <taxon>unclassified sequences</taxon>
        <taxon>metagenomes</taxon>
        <taxon>ecological metagenomes</taxon>
    </lineage>
</organism>